<evidence type="ECO:0008006" key="9">
    <source>
        <dbReference type="Google" id="ProtNLM"/>
    </source>
</evidence>
<dbReference type="InterPro" id="IPR029058">
    <property type="entry name" value="AB_hydrolase_fold"/>
</dbReference>
<evidence type="ECO:0000256" key="2">
    <source>
        <dbReference type="ARBA" id="ARBA00022692"/>
    </source>
</evidence>
<keyword evidence="5" id="KW-0539">Nucleus</keyword>
<proteinExistence type="inferred from homology"/>
<evidence type="ECO:0000256" key="4">
    <source>
        <dbReference type="ARBA" id="ARBA00023136"/>
    </source>
</evidence>
<dbReference type="Proteomes" id="UP000054350">
    <property type="component" value="Unassembled WGS sequence"/>
</dbReference>
<evidence type="ECO:0000256" key="5">
    <source>
        <dbReference type="ARBA" id="ARBA00023242"/>
    </source>
</evidence>
<dbReference type="Pfam" id="PF05705">
    <property type="entry name" value="DUF829"/>
    <property type="match status" value="1"/>
</dbReference>
<dbReference type="SUPFAM" id="SSF53474">
    <property type="entry name" value="alpha/beta-Hydrolases"/>
    <property type="match status" value="1"/>
</dbReference>
<keyword evidence="3" id="KW-1133">Transmembrane helix</keyword>
<keyword evidence="4" id="KW-0472">Membrane</keyword>
<comment type="similarity">
    <text evidence="1">Belongs to the TMEM53 family.</text>
</comment>
<keyword evidence="8" id="KW-1185">Reference proteome</keyword>
<accession>A0A0L0TC15</accession>
<dbReference type="Gene3D" id="3.40.50.1820">
    <property type="entry name" value="alpha/beta hydrolase"/>
    <property type="match status" value="1"/>
</dbReference>
<dbReference type="EMBL" id="GG745378">
    <property type="protein sequence ID" value="KNE72245.1"/>
    <property type="molecule type" value="Genomic_DNA"/>
</dbReference>
<comment type="subcellular location">
    <subcellularLocation>
        <location evidence="6">Nucleus outer membrane</location>
        <topology evidence="6">Single-pass membrane protein</topology>
    </subcellularLocation>
</comment>
<dbReference type="PANTHER" id="PTHR12265">
    <property type="entry name" value="TRANSMEMBRANE PROTEIN 53"/>
    <property type="match status" value="1"/>
</dbReference>
<sequence>MYRARSKRDGRSRVIVVTFHCFAGSVRAFSSRRGPVCPQRRLASETSAKLCKEQLIPSGWNHHHGVCQVTNHRTGRKYVSRHGRRVSPALGSVCDHKQLELSNNPTATMSKPANASSITFGPLARANNAATDASKPLADVVLIGWADGEAKHLAKYDTIYRHFVQGDVYLCESHTADLLKSRSAAWRYLAPLRDWLVERGHVGLVPKGKKMAWEIASEPAPTSPRRHLIFHLFSNGGVHSLVCLWDMLRVAHDEQLTSTTALIIDSAPDPIAANVPWEGALLFTQAIPGLPAWLHPVVKRLLYVGLLTQGVVTAVTGRKPFLDQNFDMLCADANGVGVPRLMLHSDKDLFIPAREVELAIRKMREAGHEVKGRLFNGSLHVQHYRTFPKEYTAAVHGFLKPKL</sequence>
<evidence type="ECO:0000256" key="3">
    <source>
        <dbReference type="ARBA" id="ARBA00022989"/>
    </source>
</evidence>
<keyword evidence="2" id="KW-0812">Transmembrane</keyword>
<dbReference type="AlphaFoldDB" id="A0A0L0TC15"/>
<gene>
    <name evidence="7" type="ORF">AMAG_20560</name>
</gene>
<evidence type="ECO:0000313" key="8">
    <source>
        <dbReference type="Proteomes" id="UP000054350"/>
    </source>
</evidence>
<dbReference type="OrthoDB" id="77878at2759"/>
<dbReference type="GO" id="GO:0005640">
    <property type="term" value="C:nuclear outer membrane"/>
    <property type="evidence" value="ECO:0007669"/>
    <property type="project" value="UniProtKB-SubCell"/>
</dbReference>
<evidence type="ECO:0000256" key="6">
    <source>
        <dbReference type="ARBA" id="ARBA00034303"/>
    </source>
</evidence>
<evidence type="ECO:0000256" key="1">
    <source>
        <dbReference type="ARBA" id="ARBA00007387"/>
    </source>
</evidence>
<dbReference type="VEuPathDB" id="FungiDB:AMAG_20560"/>
<dbReference type="eggNOG" id="KOG2521">
    <property type="taxonomic scope" value="Eukaryota"/>
</dbReference>
<organism evidence="7 8">
    <name type="scientific">Allomyces macrogynus (strain ATCC 38327)</name>
    <name type="common">Allomyces javanicus var. macrogynus</name>
    <dbReference type="NCBI Taxonomy" id="578462"/>
    <lineage>
        <taxon>Eukaryota</taxon>
        <taxon>Fungi</taxon>
        <taxon>Fungi incertae sedis</taxon>
        <taxon>Blastocladiomycota</taxon>
        <taxon>Blastocladiomycetes</taxon>
        <taxon>Blastocladiales</taxon>
        <taxon>Blastocladiaceae</taxon>
        <taxon>Allomyces</taxon>
    </lineage>
</organism>
<dbReference type="InterPro" id="IPR008547">
    <property type="entry name" value="DUF829_TMEM53"/>
</dbReference>
<name>A0A0L0TC15_ALLM3</name>
<reference evidence="7 8" key="1">
    <citation type="submission" date="2009-11" db="EMBL/GenBank/DDBJ databases">
        <title>Annotation of Allomyces macrogynus ATCC 38327.</title>
        <authorList>
            <consortium name="The Broad Institute Genome Sequencing Platform"/>
            <person name="Russ C."/>
            <person name="Cuomo C."/>
            <person name="Burger G."/>
            <person name="Gray M.W."/>
            <person name="Holland P.W.H."/>
            <person name="King N."/>
            <person name="Lang F.B.F."/>
            <person name="Roger A.J."/>
            <person name="Ruiz-Trillo I."/>
            <person name="Young S.K."/>
            <person name="Zeng Q."/>
            <person name="Gargeya S."/>
            <person name="Fitzgerald M."/>
            <person name="Haas B."/>
            <person name="Abouelleil A."/>
            <person name="Alvarado L."/>
            <person name="Arachchi H.M."/>
            <person name="Berlin A."/>
            <person name="Chapman S.B."/>
            <person name="Gearin G."/>
            <person name="Goldberg J."/>
            <person name="Griggs A."/>
            <person name="Gujja S."/>
            <person name="Hansen M."/>
            <person name="Heiman D."/>
            <person name="Howarth C."/>
            <person name="Larimer J."/>
            <person name="Lui A."/>
            <person name="MacDonald P.J.P."/>
            <person name="McCowen C."/>
            <person name="Montmayeur A."/>
            <person name="Murphy C."/>
            <person name="Neiman D."/>
            <person name="Pearson M."/>
            <person name="Priest M."/>
            <person name="Roberts A."/>
            <person name="Saif S."/>
            <person name="Shea T."/>
            <person name="Sisk P."/>
            <person name="Stolte C."/>
            <person name="Sykes S."/>
            <person name="Wortman J."/>
            <person name="Nusbaum C."/>
            <person name="Birren B."/>
        </authorList>
    </citation>
    <scope>NUCLEOTIDE SEQUENCE [LARGE SCALE GENOMIC DNA]</scope>
    <source>
        <strain evidence="7 8">ATCC 38327</strain>
    </source>
</reference>
<evidence type="ECO:0000313" key="7">
    <source>
        <dbReference type="EMBL" id="KNE72245.1"/>
    </source>
</evidence>
<dbReference type="PANTHER" id="PTHR12265:SF30">
    <property type="entry name" value="TRANSMEMBRANE PROTEIN 53"/>
    <property type="match status" value="1"/>
</dbReference>
<protein>
    <recommendedName>
        <fullName evidence="9">DUF829 domain-containing protein</fullName>
    </recommendedName>
</protein>
<reference evidence="8" key="2">
    <citation type="submission" date="2009-11" db="EMBL/GenBank/DDBJ databases">
        <title>The Genome Sequence of Allomyces macrogynus strain ATCC 38327.</title>
        <authorList>
            <consortium name="The Broad Institute Genome Sequencing Platform"/>
            <person name="Russ C."/>
            <person name="Cuomo C."/>
            <person name="Shea T."/>
            <person name="Young S.K."/>
            <person name="Zeng Q."/>
            <person name="Koehrsen M."/>
            <person name="Haas B."/>
            <person name="Borodovsky M."/>
            <person name="Guigo R."/>
            <person name="Alvarado L."/>
            <person name="Berlin A."/>
            <person name="Borenstein D."/>
            <person name="Chen Z."/>
            <person name="Engels R."/>
            <person name="Freedman E."/>
            <person name="Gellesch M."/>
            <person name="Goldberg J."/>
            <person name="Griggs A."/>
            <person name="Gujja S."/>
            <person name="Heiman D."/>
            <person name="Hepburn T."/>
            <person name="Howarth C."/>
            <person name="Jen D."/>
            <person name="Larson L."/>
            <person name="Lewis B."/>
            <person name="Mehta T."/>
            <person name="Park D."/>
            <person name="Pearson M."/>
            <person name="Roberts A."/>
            <person name="Saif S."/>
            <person name="Shenoy N."/>
            <person name="Sisk P."/>
            <person name="Stolte C."/>
            <person name="Sykes S."/>
            <person name="Walk T."/>
            <person name="White J."/>
            <person name="Yandava C."/>
            <person name="Burger G."/>
            <person name="Gray M.W."/>
            <person name="Holland P.W.H."/>
            <person name="King N."/>
            <person name="Lang F.B.F."/>
            <person name="Roger A.J."/>
            <person name="Ruiz-Trillo I."/>
            <person name="Lander E."/>
            <person name="Nusbaum C."/>
        </authorList>
    </citation>
    <scope>NUCLEOTIDE SEQUENCE [LARGE SCALE GENOMIC DNA]</scope>
    <source>
        <strain evidence="8">ATCC 38327</strain>
    </source>
</reference>